<reference evidence="2 3" key="1">
    <citation type="submission" date="2018-05" db="EMBL/GenBank/DDBJ databases">
        <title>Draft genome sequence of Scytalidium lignicola DSM 105466, a ubiquitous saprotrophic fungus.</title>
        <authorList>
            <person name="Buettner E."/>
            <person name="Gebauer A.M."/>
            <person name="Hofrichter M."/>
            <person name="Liers C."/>
            <person name="Kellner H."/>
        </authorList>
    </citation>
    <scope>NUCLEOTIDE SEQUENCE [LARGE SCALE GENOMIC DNA]</scope>
    <source>
        <strain evidence="2 3">DSM 105466</strain>
    </source>
</reference>
<dbReference type="AlphaFoldDB" id="A0A3E2HF39"/>
<dbReference type="OrthoDB" id="5402392at2759"/>
<protein>
    <submittedName>
        <fullName evidence="2">Uncharacterized protein</fullName>
    </submittedName>
</protein>
<comment type="caution">
    <text evidence="2">The sequence shown here is derived from an EMBL/GenBank/DDBJ whole genome shotgun (WGS) entry which is preliminary data.</text>
</comment>
<sequence>MANFSSLPESIKQLHHSLEPYIHERQDVSHIRKILSAHLNRQSDEENACPKYHPLSLVDPIIDIDSLPNSLRGVRREYARCARANLKARKEYEELTRGHDNVIKSIKCGASDNLHSDTSLESFLQLVKFRQKYERLRILQDHFDMLEQQPATAADYLEPKAILQNLPSLPRAPLDVLPHATGTDNAKWGGLKQIADQLEKSVLNAKGALKREQKSLATVTSQTSTKGLRSPTNHTVRLEALGITRNELISWIENELSKAGESAPSDEAITSNSPDKRGEDDIETHLTLIQKQYARYNIARQSLICAAIGKVELPLTKTSDDTPTILLPNESPQSEALSSYIATPYLEEMIKVSNEQKSFIQQKSYLAISLAKQLKGSSQGLDLLVEESHLLPAHPAPAVDSKHKGFETVTSFGEELLNSEKPDMSHRARSWGFAAQSAGAALSKEISERLQDGRLSFAGTSEHLVLLRQHLENFGKGQEKATLSQKLEKDIWSKLDGNLGVIMREGGSVDLI</sequence>
<dbReference type="EMBL" id="NCSJ02000063">
    <property type="protein sequence ID" value="RFU32034.1"/>
    <property type="molecule type" value="Genomic_DNA"/>
</dbReference>
<dbReference type="OMA" id="QPRFKHA"/>
<name>A0A3E2HF39_SCYLI</name>
<gene>
    <name evidence="2" type="ORF">B7463_g4317</name>
</gene>
<keyword evidence="3" id="KW-1185">Reference proteome</keyword>
<proteinExistence type="predicted"/>
<feature type="non-terminal residue" evidence="2">
    <location>
        <position position="512"/>
    </location>
</feature>
<organism evidence="2 3">
    <name type="scientific">Scytalidium lignicola</name>
    <name type="common">Hyphomycete</name>
    <dbReference type="NCBI Taxonomy" id="5539"/>
    <lineage>
        <taxon>Eukaryota</taxon>
        <taxon>Fungi</taxon>
        <taxon>Dikarya</taxon>
        <taxon>Ascomycota</taxon>
        <taxon>Pezizomycotina</taxon>
        <taxon>Leotiomycetes</taxon>
        <taxon>Leotiomycetes incertae sedis</taxon>
        <taxon>Scytalidium</taxon>
    </lineage>
</organism>
<evidence type="ECO:0000313" key="2">
    <source>
        <dbReference type="EMBL" id="RFU32034.1"/>
    </source>
</evidence>
<evidence type="ECO:0000256" key="1">
    <source>
        <dbReference type="SAM" id="MobiDB-lite"/>
    </source>
</evidence>
<feature type="region of interest" description="Disordered" evidence="1">
    <location>
        <begin position="260"/>
        <end position="279"/>
    </location>
</feature>
<feature type="non-terminal residue" evidence="2">
    <location>
        <position position="1"/>
    </location>
</feature>
<accession>A0A3E2HF39</accession>
<dbReference type="Proteomes" id="UP000258309">
    <property type="component" value="Unassembled WGS sequence"/>
</dbReference>
<evidence type="ECO:0000313" key="3">
    <source>
        <dbReference type="Proteomes" id="UP000258309"/>
    </source>
</evidence>